<protein>
    <submittedName>
        <fullName evidence="2">Uncharacterized protein</fullName>
    </submittedName>
</protein>
<dbReference type="EMBL" id="KV722703">
    <property type="protein sequence ID" value="OCH84224.1"/>
    <property type="molecule type" value="Genomic_DNA"/>
</dbReference>
<evidence type="ECO:0000256" key="1">
    <source>
        <dbReference type="SAM" id="MobiDB-lite"/>
    </source>
</evidence>
<feature type="compositionally biased region" description="Polar residues" evidence="1">
    <location>
        <begin position="192"/>
        <end position="203"/>
    </location>
</feature>
<name>A0A8E2ALU8_9APHY</name>
<dbReference type="AlphaFoldDB" id="A0A8E2ALU8"/>
<keyword evidence="3" id="KW-1185">Reference proteome</keyword>
<sequence>MEHIELKLIEAEWQRPAPPPEPCAGSDADTPIPTGGNCIVDRMRSLQSARLVVSTMMHLSCDIPTGTPPTSLDVARPFHRLSLQPVPSPLLVASALALPAPPTVTTTSTLGMPPVHSQHALVPTSSLGPPSPASSASSSPRISHFNVAKPLAPAFHAHWHKHRFWPSVADMHSPFVPSKTFPALLLDPAPRPSSTSIPSSMDTFLSRPSSPTRLPLSSTVPRKPFGLSLRTLPSPSPVIPAATPGMEKPELPLTTLFPQTLYEYKNKPYIKVLVLDVRTREELEREHI</sequence>
<evidence type="ECO:0000313" key="3">
    <source>
        <dbReference type="Proteomes" id="UP000250043"/>
    </source>
</evidence>
<dbReference type="Proteomes" id="UP000250043">
    <property type="component" value="Unassembled WGS sequence"/>
</dbReference>
<organism evidence="2 3">
    <name type="scientific">Obba rivulosa</name>
    <dbReference type="NCBI Taxonomy" id="1052685"/>
    <lineage>
        <taxon>Eukaryota</taxon>
        <taxon>Fungi</taxon>
        <taxon>Dikarya</taxon>
        <taxon>Basidiomycota</taxon>
        <taxon>Agaricomycotina</taxon>
        <taxon>Agaricomycetes</taxon>
        <taxon>Polyporales</taxon>
        <taxon>Gelatoporiaceae</taxon>
        <taxon>Obba</taxon>
    </lineage>
</organism>
<reference evidence="2 3" key="1">
    <citation type="submission" date="2016-07" db="EMBL/GenBank/DDBJ databases">
        <title>Draft genome of the white-rot fungus Obba rivulosa 3A-2.</title>
        <authorList>
            <consortium name="DOE Joint Genome Institute"/>
            <person name="Miettinen O."/>
            <person name="Riley R."/>
            <person name="Acob R."/>
            <person name="Barry K."/>
            <person name="Cullen D."/>
            <person name="De Vries R."/>
            <person name="Hainaut M."/>
            <person name="Hatakka A."/>
            <person name="Henrissat B."/>
            <person name="Hilden K."/>
            <person name="Kuo R."/>
            <person name="Labutti K."/>
            <person name="Lipzen A."/>
            <person name="Makela M.R."/>
            <person name="Sandor L."/>
            <person name="Spatafora J.W."/>
            <person name="Grigoriev I.V."/>
            <person name="Hibbett D.S."/>
        </authorList>
    </citation>
    <scope>NUCLEOTIDE SEQUENCE [LARGE SCALE GENOMIC DNA]</scope>
    <source>
        <strain evidence="2 3">3A-2</strain>
    </source>
</reference>
<dbReference type="OrthoDB" id="292964at2759"/>
<gene>
    <name evidence="2" type="ORF">OBBRIDRAFT_839860</name>
</gene>
<feature type="compositionally biased region" description="Low complexity" evidence="1">
    <location>
        <begin position="205"/>
        <end position="219"/>
    </location>
</feature>
<proteinExistence type="predicted"/>
<feature type="region of interest" description="Disordered" evidence="1">
    <location>
        <begin position="192"/>
        <end position="220"/>
    </location>
</feature>
<feature type="region of interest" description="Disordered" evidence="1">
    <location>
        <begin position="109"/>
        <end position="141"/>
    </location>
</feature>
<feature type="compositionally biased region" description="Low complexity" evidence="1">
    <location>
        <begin position="123"/>
        <end position="140"/>
    </location>
</feature>
<accession>A0A8E2ALU8</accession>
<evidence type="ECO:0000313" key="2">
    <source>
        <dbReference type="EMBL" id="OCH84224.1"/>
    </source>
</evidence>